<organism evidence="12 13">
    <name type="scientific">Tigriopus californicus</name>
    <name type="common">Marine copepod</name>
    <dbReference type="NCBI Taxonomy" id="6832"/>
    <lineage>
        <taxon>Eukaryota</taxon>
        <taxon>Metazoa</taxon>
        <taxon>Ecdysozoa</taxon>
        <taxon>Arthropoda</taxon>
        <taxon>Crustacea</taxon>
        <taxon>Multicrustacea</taxon>
        <taxon>Hexanauplia</taxon>
        <taxon>Copepoda</taxon>
        <taxon>Harpacticoida</taxon>
        <taxon>Harpacticidae</taxon>
        <taxon>Tigriopus</taxon>
    </lineage>
</organism>
<dbReference type="PROSITE" id="PS51882">
    <property type="entry name" value="G_ALPHA"/>
    <property type="match status" value="1"/>
</dbReference>
<reference evidence="12 13" key="1">
    <citation type="journal article" date="2018" name="Nat. Ecol. Evol.">
        <title>Genomic signatures of mitonuclear coevolution across populations of Tigriopus californicus.</title>
        <authorList>
            <person name="Barreto F.S."/>
            <person name="Watson E.T."/>
            <person name="Lima T.G."/>
            <person name="Willett C.S."/>
            <person name="Edmands S."/>
            <person name="Li W."/>
            <person name="Burton R.S."/>
        </authorList>
    </citation>
    <scope>NUCLEOTIDE SEQUENCE [LARGE SCALE GENOMIC DNA]</scope>
    <source>
        <strain evidence="12 13">San Diego</strain>
    </source>
</reference>
<dbReference type="GO" id="GO:0032291">
    <property type="term" value="P:axon ensheathment in central nervous system"/>
    <property type="evidence" value="ECO:0007669"/>
    <property type="project" value="UniProtKB-ARBA"/>
</dbReference>
<dbReference type="OrthoDB" id="5817230at2759"/>
<evidence type="ECO:0000256" key="4">
    <source>
        <dbReference type="ARBA" id="ARBA00022741"/>
    </source>
</evidence>
<evidence type="ECO:0000256" key="11">
    <source>
        <dbReference type="PIRSR" id="PIRSR601019-2"/>
    </source>
</evidence>
<evidence type="ECO:0000256" key="7">
    <source>
        <dbReference type="ARBA" id="ARBA00023139"/>
    </source>
</evidence>
<feature type="binding site" evidence="10">
    <location>
        <begin position="43"/>
        <end position="48"/>
    </location>
    <ligand>
        <name>GTP</name>
        <dbReference type="ChEBI" id="CHEBI:37565"/>
    </ligand>
</feature>
<sequence length="354" mass="40898">MGCAVSTLEKEAAERSKKIDQELRRDGEKASREVKLLLLGAGESGKSTIVKQMKIIHETGYSQDECQHYRPVVYSNTIQSLLAIISAMSKLRIDFADRKRLDDARLFFEMAGQRNEVELTYEIGQLMKRLWNDHGVQHCFSRSREYQLNDSAAYYLNALDRIASPHYTPTQQDVLRTRVKTTGIIETQFSFKGLFFKMFDVGGQRSERKKWIHCFEGVTAIIFCVALSGYDLVLAEDEEMNRMMESMKLFDSICNNKWFVDTSIILFLNKKDLFAEKIRHSPLDVCFPEYKGPQTYEDSAAYIQMKFENLNKRKDQKEVYTHFTCATDTNNIGFVFDAVTDVIIKNNLKDCGLF</sequence>
<evidence type="ECO:0000256" key="2">
    <source>
        <dbReference type="ARBA" id="ARBA00022707"/>
    </source>
</evidence>
<dbReference type="GO" id="GO:0030866">
    <property type="term" value="P:cortical actin cytoskeleton organization"/>
    <property type="evidence" value="ECO:0007669"/>
    <property type="project" value="UniProtKB-ARBA"/>
</dbReference>
<dbReference type="InterPro" id="IPR027417">
    <property type="entry name" value="P-loop_NTPase"/>
</dbReference>
<keyword evidence="5 11" id="KW-0460">Magnesium</keyword>
<dbReference type="GO" id="GO:0046872">
    <property type="term" value="F:metal ion binding"/>
    <property type="evidence" value="ECO:0007669"/>
    <property type="project" value="UniProtKB-KW"/>
</dbReference>
<dbReference type="Pfam" id="PF00503">
    <property type="entry name" value="G-alpha"/>
    <property type="match status" value="1"/>
</dbReference>
<proteinExistence type="inferred from homology"/>
<dbReference type="AlphaFoldDB" id="A0A553PCH4"/>
<gene>
    <name evidence="12" type="ORF">TCAL_06344</name>
</gene>
<feature type="binding site" evidence="10">
    <location>
        <position position="326"/>
    </location>
    <ligand>
        <name>GTP</name>
        <dbReference type="ChEBI" id="CHEBI:37565"/>
    </ligand>
</feature>
<feature type="binding site" evidence="10">
    <location>
        <begin position="150"/>
        <end position="151"/>
    </location>
    <ligand>
        <name>GTP</name>
        <dbReference type="ChEBI" id="CHEBI:37565"/>
    </ligand>
</feature>
<dbReference type="GO" id="GO:0007419">
    <property type="term" value="P:ventral cord development"/>
    <property type="evidence" value="ECO:0007669"/>
    <property type="project" value="UniProtKB-ARBA"/>
</dbReference>
<dbReference type="Gene3D" id="1.10.400.10">
    <property type="entry name" value="GI Alpha 1, domain 2-like"/>
    <property type="match status" value="1"/>
</dbReference>
<evidence type="ECO:0000256" key="8">
    <source>
        <dbReference type="ARBA" id="ARBA00023224"/>
    </source>
</evidence>
<evidence type="ECO:0000256" key="9">
    <source>
        <dbReference type="ARBA" id="ARBA00023288"/>
    </source>
</evidence>
<dbReference type="GO" id="GO:0007188">
    <property type="term" value="P:adenylate cyclase-modulating G protein-coupled receptor signaling pathway"/>
    <property type="evidence" value="ECO:0007669"/>
    <property type="project" value="InterPro"/>
</dbReference>
<dbReference type="GO" id="GO:0019991">
    <property type="term" value="P:septate junction assembly"/>
    <property type="evidence" value="ECO:0007669"/>
    <property type="project" value="UniProtKB-ARBA"/>
</dbReference>
<evidence type="ECO:0000256" key="10">
    <source>
        <dbReference type="PIRSR" id="PIRSR601019-1"/>
    </source>
</evidence>
<dbReference type="InterPro" id="IPR001408">
    <property type="entry name" value="Gprotein_alpha_I"/>
</dbReference>
<dbReference type="SMART" id="SM00275">
    <property type="entry name" value="G_alpha"/>
    <property type="match status" value="1"/>
</dbReference>
<feature type="binding site" evidence="10">
    <location>
        <begin position="269"/>
        <end position="272"/>
    </location>
    <ligand>
        <name>GTP</name>
        <dbReference type="ChEBI" id="CHEBI:37565"/>
    </ligand>
</feature>
<protein>
    <recommendedName>
        <fullName evidence="14">Guanine nucleotide-binding protein G(I) subunit alpha</fullName>
    </recommendedName>
</protein>
<dbReference type="EMBL" id="VCGU01000005">
    <property type="protein sequence ID" value="TRY75387.1"/>
    <property type="molecule type" value="Genomic_DNA"/>
</dbReference>
<dbReference type="PANTHER" id="PTHR10218:SF227">
    <property type="entry name" value="G PROTEIN ALPHA I SUBUNIT"/>
    <property type="match status" value="1"/>
</dbReference>
<dbReference type="CDD" id="cd00066">
    <property type="entry name" value="G-alpha"/>
    <property type="match status" value="1"/>
</dbReference>
<evidence type="ECO:0008006" key="14">
    <source>
        <dbReference type="Google" id="ProtNLM"/>
    </source>
</evidence>
<dbReference type="Proteomes" id="UP000318571">
    <property type="component" value="Chromosome 2"/>
</dbReference>
<comment type="similarity">
    <text evidence="1">Belongs to the G-alpha family. G(i/o/t/z) subfamily.</text>
</comment>
<dbReference type="GO" id="GO:0001664">
    <property type="term" value="F:G protein-coupled receptor binding"/>
    <property type="evidence" value="ECO:0007669"/>
    <property type="project" value="TreeGrafter"/>
</dbReference>
<feature type="binding site" evidence="11">
    <location>
        <position position="181"/>
    </location>
    <ligand>
        <name>Mg(2+)</name>
        <dbReference type="ChEBI" id="CHEBI:18420"/>
    </ligand>
</feature>
<dbReference type="GO" id="GO:0031683">
    <property type="term" value="F:G-protein beta/gamma-subunit complex binding"/>
    <property type="evidence" value="ECO:0007669"/>
    <property type="project" value="InterPro"/>
</dbReference>
<dbReference type="GO" id="GO:0005525">
    <property type="term" value="F:GTP binding"/>
    <property type="evidence" value="ECO:0007669"/>
    <property type="project" value="UniProtKB-KW"/>
</dbReference>
<feature type="binding site" evidence="10">
    <location>
        <begin position="200"/>
        <end position="204"/>
    </location>
    <ligand>
        <name>GTP</name>
        <dbReference type="ChEBI" id="CHEBI:37565"/>
    </ligand>
</feature>
<dbReference type="STRING" id="6832.A0A553PCH4"/>
<dbReference type="GO" id="GO:0060857">
    <property type="term" value="P:establishment of glial blood-brain barrier"/>
    <property type="evidence" value="ECO:0007669"/>
    <property type="project" value="UniProtKB-ARBA"/>
</dbReference>
<keyword evidence="4 10" id="KW-0547">Nucleotide-binding</keyword>
<evidence type="ECO:0000256" key="6">
    <source>
        <dbReference type="ARBA" id="ARBA00023134"/>
    </source>
</evidence>
<keyword evidence="6 10" id="KW-0342">GTP-binding</keyword>
<dbReference type="FunFam" id="3.40.50.300:FF:002487">
    <property type="entry name" value="Guanine nucleotide-binding protein G(i) subunit alpha-1"/>
    <property type="match status" value="1"/>
</dbReference>
<dbReference type="GO" id="GO:0005737">
    <property type="term" value="C:cytoplasm"/>
    <property type="evidence" value="ECO:0007669"/>
    <property type="project" value="TreeGrafter"/>
</dbReference>
<dbReference type="GO" id="GO:0005834">
    <property type="term" value="C:heterotrimeric G-protein complex"/>
    <property type="evidence" value="ECO:0007669"/>
    <property type="project" value="TreeGrafter"/>
</dbReference>
<keyword evidence="3 11" id="KW-0479">Metal-binding</keyword>
<dbReference type="Gene3D" id="3.40.50.300">
    <property type="entry name" value="P-loop containing nucleotide triphosphate hydrolases"/>
    <property type="match status" value="1"/>
</dbReference>
<keyword evidence="7" id="KW-0564">Palmitate</keyword>
<dbReference type="PANTHER" id="PTHR10218">
    <property type="entry name" value="GTP-BINDING PROTEIN ALPHA SUBUNIT"/>
    <property type="match status" value="1"/>
</dbReference>
<keyword evidence="9" id="KW-0449">Lipoprotein</keyword>
<evidence type="ECO:0000256" key="1">
    <source>
        <dbReference type="ARBA" id="ARBA00006628"/>
    </source>
</evidence>
<evidence type="ECO:0000256" key="5">
    <source>
        <dbReference type="ARBA" id="ARBA00022842"/>
    </source>
</evidence>
<dbReference type="FunFam" id="3.40.50.300:FF:000720">
    <property type="entry name" value="Guanine nucleotide-binding protein G(k) subunit alpha"/>
    <property type="match status" value="1"/>
</dbReference>
<feature type="binding site" evidence="10">
    <location>
        <begin position="175"/>
        <end position="181"/>
    </location>
    <ligand>
        <name>GTP</name>
        <dbReference type="ChEBI" id="CHEBI:37565"/>
    </ligand>
</feature>
<dbReference type="InterPro" id="IPR011025">
    <property type="entry name" value="GproteinA_insert"/>
</dbReference>
<comment type="caution">
    <text evidence="12">The sequence shown here is derived from an EMBL/GenBank/DDBJ whole genome shotgun (WGS) entry which is preliminary data.</text>
</comment>
<dbReference type="InterPro" id="IPR001019">
    <property type="entry name" value="Gprotein_alpha_su"/>
</dbReference>
<keyword evidence="8" id="KW-0807">Transducer</keyword>
<dbReference type="GO" id="GO:0003924">
    <property type="term" value="F:GTPase activity"/>
    <property type="evidence" value="ECO:0007669"/>
    <property type="project" value="InterPro"/>
</dbReference>
<keyword evidence="2" id="KW-0519">Myristate</keyword>
<evidence type="ECO:0000313" key="12">
    <source>
        <dbReference type="EMBL" id="TRY75387.1"/>
    </source>
</evidence>
<name>A0A553PCH4_TIGCA</name>
<dbReference type="PRINTS" id="PR00318">
    <property type="entry name" value="GPROTEINA"/>
</dbReference>
<dbReference type="SUPFAM" id="SSF52540">
    <property type="entry name" value="P-loop containing nucleoside triphosphate hydrolases"/>
    <property type="match status" value="1"/>
</dbReference>
<dbReference type="GO" id="GO:0008356">
    <property type="term" value="P:asymmetric cell division"/>
    <property type="evidence" value="ECO:0007669"/>
    <property type="project" value="UniProtKB-ARBA"/>
</dbReference>
<dbReference type="GO" id="GO:0019722">
    <property type="term" value="P:calcium-mediated signaling"/>
    <property type="evidence" value="ECO:0007669"/>
    <property type="project" value="UniProtKB-ARBA"/>
</dbReference>
<keyword evidence="13" id="KW-1185">Reference proteome</keyword>
<evidence type="ECO:0000256" key="3">
    <source>
        <dbReference type="ARBA" id="ARBA00022723"/>
    </source>
</evidence>
<accession>A0A553PCH4</accession>
<feature type="binding site" evidence="11">
    <location>
        <position position="47"/>
    </location>
    <ligand>
        <name>Mg(2+)</name>
        <dbReference type="ChEBI" id="CHEBI:18420"/>
    </ligand>
</feature>
<dbReference type="PRINTS" id="PR00441">
    <property type="entry name" value="GPROTEINAI"/>
</dbReference>
<dbReference type="FunFam" id="1.10.400.10:FF:000001">
    <property type="entry name" value="Guanine nucleotide-binding protein G(I) subunit alpha"/>
    <property type="match status" value="1"/>
</dbReference>
<dbReference type="OMA" id="GHRDKWI"/>
<dbReference type="SUPFAM" id="SSF47895">
    <property type="entry name" value="Transducin (alpha subunit), insertion domain"/>
    <property type="match status" value="1"/>
</dbReference>
<evidence type="ECO:0000313" key="13">
    <source>
        <dbReference type="Proteomes" id="UP000318571"/>
    </source>
</evidence>